<dbReference type="InterPro" id="IPR006059">
    <property type="entry name" value="SBP"/>
</dbReference>
<comment type="similarity">
    <text evidence="1">Belongs to the bacterial solute-binding protein 1 family.</text>
</comment>
<evidence type="ECO:0000256" key="2">
    <source>
        <dbReference type="ARBA" id="ARBA00022448"/>
    </source>
</evidence>
<organism evidence="5 6">
    <name type="scientific">Candidatus Ornithospirochaeta avicola</name>
    <dbReference type="NCBI Taxonomy" id="2840896"/>
    <lineage>
        <taxon>Bacteria</taxon>
        <taxon>Pseudomonadati</taxon>
        <taxon>Spirochaetota</taxon>
        <taxon>Spirochaetia</taxon>
        <taxon>Spirochaetales</taxon>
        <taxon>Spirochaetaceae</taxon>
        <taxon>Spirochaetaceae incertae sedis</taxon>
        <taxon>Candidatus Ornithospirochaeta</taxon>
    </lineage>
</organism>
<keyword evidence="3 4" id="KW-0732">Signal</keyword>
<feature type="chain" id="PRO_5039117951" evidence="4">
    <location>
        <begin position="21"/>
        <end position="433"/>
    </location>
</feature>
<evidence type="ECO:0000256" key="3">
    <source>
        <dbReference type="ARBA" id="ARBA00022729"/>
    </source>
</evidence>
<dbReference type="PANTHER" id="PTHR30061">
    <property type="entry name" value="MALTOSE-BINDING PERIPLASMIC PROTEIN"/>
    <property type="match status" value="1"/>
</dbReference>
<evidence type="ECO:0000256" key="4">
    <source>
        <dbReference type="SAM" id="SignalP"/>
    </source>
</evidence>
<dbReference type="GO" id="GO:1901982">
    <property type="term" value="F:maltose binding"/>
    <property type="evidence" value="ECO:0007669"/>
    <property type="project" value="TreeGrafter"/>
</dbReference>
<dbReference type="GO" id="GO:0042956">
    <property type="term" value="P:maltodextrin transmembrane transport"/>
    <property type="evidence" value="ECO:0007669"/>
    <property type="project" value="TreeGrafter"/>
</dbReference>
<accession>A0A9D1PT73</accession>
<reference evidence="5" key="2">
    <citation type="submission" date="2021-04" db="EMBL/GenBank/DDBJ databases">
        <authorList>
            <person name="Gilroy R."/>
        </authorList>
    </citation>
    <scope>NUCLEOTIDE SEQUENCE</scope>
    <source>
        <strain evidence="5">Gambia11-129</strain>
    </source>
</reference>
<feature type="signal peptide" evidence="4">
    <location>
        <begin position="1"/>
        <end position="20"/>
    </location>
</feature>
<keyword evidence="2" id="KW-0813">Transport</keyword>
<proteinExistence type="inferred from homology"/>
<dbReference type="Proteomes" id="UP000823936">
    <property type="component" value="Unassembled WGS sequence"/>
</dbReference>
<dbReference type="AlphaFoldDB" id="A0A9D1PT73"/>
<evidence type="ECO:0000313" key="5">
    <source>
        <dbReference type="EMBL" id="HIV98785.1"/>
    </source>
</evidence>
<name>A0A9D1PT73_9SPIO</name>
<evidence type="ECO:0000256" key="1">
    <source>
        <dbReference type="ARBA" id="ARBA00008520"/>
    </source>
</evidence>
<dbReference type="SUPFAM" id="SSF53850">
    <property type="entry name" value="Periplasmic binding protein-like II"/>
    <property type="match status" value="1"/>
</dbReference>
<sequence>MKKILAVLLVVLFLVPAVFAGGSKEAGVVTSTDKDPKTLTVWAWDPNFNIAALKAAEKIYQEDHPDFKLNIVEYVYNDIQTNLIAAAEAGDISTLPDIFLMQDYQFHTYANRYPEVFTDLTDSGIDFADFTAGKAADSNVNGMQYGVPFDNSTTIFAIRKDIVEMAGFTVEDFDQITWDDFIAKARVVKEKTGHPMITISGGSEIIIEILQSAGTDSPVVDGKLNIAGNEVLMKAFEIYKTMYDEGILIDYTDWNEYIASMNTGVTGGVIQGCWILGSIEAAADQSGLWRVVTIPRLGDVAGATNYANIGGSSWVVSGNANKELAIDFLKSTFGSSTALYDTVLESNSVIASYLPAASSSLYNEEVPFYGGQKVYADIVEFAGNVPAVDYGNWYNEIRDALNVALTNIVQNGADIATELENAEATVDFAISAL</sequence>
<comment type="caution">
    <text evidence="5">The sequence shown here is derived from an EMBL/GenBank/DDBJ whole genome shotgun (WGS) entry which is preliminary data.</text>
</comment>
<dbReference type="EMBL" id="DXHU01000015">
    <property type="protein sequence ID" value="HIV98785.1"/>
    <property type="molecule type" value="Genomic_DNA"/>
</dbReference>
<dbReference type="Pfam" id="PF13416">
    <property type="entry name" value="SBP_bac_8"/>
    <property type="match status" value="1"/>
</dbReference>
<protein>
    <submittedName>
        <fullName evidence="5">ABC transporter substrate-binding protein</fullName>
    </submittedName>
</protein>
<dbReference type="GO" id="GO:0015768">
    <property type="term" value="P:maltose transport"/>
    <property type="evidence" value="ECO:0007669"/>
    <property type="project" value="TreeGrafter"/>
</dbReference>
<gene>
    <name evidence="5" type="ORF">IAB12_03270</name>
</gene>
<dbReference type="Gene3D" id="3.40.190.10">
    <property type="entry name" value="Periplasmic binding protein-like II"/>
    <property type="match status" value="1"/>
</dbReference>
<dbReference type="PANTHER" id="PTHR30061:SF50">
    <property type="entry name" value="MALTOSE_MALTODEXTRIN-BINDING PERIPLASMIC PROTEIN"/>
    <property type="match status" value="1"/>
</dbReference>
<reference evidence="5" key="1">
    <citation type="journal article" date="2021" name="PeerJ">
        <title>Extensive microbial diversity within the chicken gut microbiome revealed by metagenomics and culture.</title>
        <authorList>
            <person name="Gilroy R."/>
            <person name="Ravi A."/>
            <person name="Getino M."/>
            <person name="Pursley I."/>
            <person name="Horton D.L."/>
            <person name="Alikhan N.F."/>
            <person name="Baker D."/>
            <person name="Gharbi K."/>
            <person name="Hall N."/>
            <person name="Watson M."/>
            <person name="Adriaenssens E.M."/>
            <person name="Foster-Nyarko E."/>
            <person name="Jarju S."/>
            <person name="Secka A."/>
            <person name="Antonio M."/>
            <person name="Oren A."/>
            <person name="Chaudhuri R.R."/>
            <person name="La Ragione R."/>
            <person name="Hildebrand F."/>
            <person name="Pallen M.J."/>
        </authorList>
    </citation>
    <scope>NUCLEOTIDE SEQUENCE</scope>
    <source>
        <strain evidence="5">Gambia11-129</strain>
    </source>
</reference>
<dbReference type="GO" id="GO:0055052">
    <property type="term" value="C:ATP-binding cassette (ABC) transporter complex, substrate-binding subunit-containing"/>
    <property type="evidence" value="ECO:0007669"/>
    <property type="project" value="TreeGrafter"/>
</dbReference>
<evidence type="ECO:0000313" key="6">
    <source>
        <dbReference type="Proteomes" id="UP000823936"/>
    </source>
</evidence>